<evidence type="ECO:0000256" key="7">
    <source>
        <dbReference type="ARBA" id="ARBA00023157"/>
    </source>
</evidence>
<keyword evidence="7" id="KW-1015">Disulfide bond</keyword>
<evidence type="ECO:0000313" key="8">
    <source>
        <dbReference type="EMBL" id="CAD6957153.1"/>
    </source>
</evidence>
<comment type="subcellular location">
    <subcellularLocation>
        <location evidence="1">Secreted</location>
    </subcellularLocation>
</comment>
<keyword evidence="6" id="KW-0378">Hydrolase</keyword>
<dbReference type="InterPro" id="IPR043579">
    <property type="entry name" value="CUTINASE_2"/>
</dbReference>
<reference evidence="8 9" key="1">
    <citation type="submission" date="2020-10" db="EMBL/GenBank/DDBJ databases">
        <authorList>
            <person name="Sedaghatjoo S."/>
        </authorList>
    </citation>
    <scope>NUCLEOTIDE SEQUENCE [LARGE SCALE GENOMIC DNA]</scope>
    <source>
        <strain evidence="8 9">LLFL</strain>
    </source>
</reference>
<dbReference type="InterPro" id="IPR000675">
    <property type="entry name" value="Cutinase/axe"/>
</dbReference>
<organism evidence="8 9">
    <name type="scientific">Tilletia laevis</name>
    <dbReference type="NCBI Taxonomy" id="157183"/>
    <lineage>
        <taxon>Eukaryota</taxon>
        <taxon>Fungi</taxon>
        <taxon>Dikarya</taxon>
        <taxon>Basidiomycota</taxon>
        <taxon>Ustilaginomycotina</taxon>
        <taxon>Exobasidiomycetes</taxon>
        <taxon>Tilletiales</taxon>
        <taxon>Tilletiaceae</taxon>
        <taxon>Tilletia</taxon>
    </lineage>
</organism>
<dbReference type="GO" id="GO:0005576">
    <property type="term" value="C:extracellular region"/>
    <property type="evidence" value="ECO:0007669"/>
    <property type="project" value="UniProtKB-SubCell"/>
</dbReference>
<dbReference type="InterPro" id="IPR029058">
    <property type="entry name" value="AB_hydrolase_fold"/>
</dbReference>
<keyword evidence="4" id="KW-0964">Secreted</keyword>
<evidence type="ECO:0000256" key="3">
    <source>
        <dbReference type="ARBA" id="ARBA00022487"/>
    </source>
</evidence>
<evidence type="ECO:0000256" key="1">
    <source>
        <dbReference type="ARBA" id="ARBA00004613"/>
    </source>
</evidence>
<dbReference type="SUPFAM" id="SSF53474">
    <property type="entry name" value="alpha/beta-Hydrolases"/>
    <property type="match status" value="1"/>
</dbReference>
<dbReference type="PANTHER" id="PTHR33630:SF9">
    <property type="entry name" value="CUTINASE 4"/>
    <property type="match status" value="1"/>
</dbReference>
<evidence type="ECO:0008006" key="10">
    <source>
        <dbReference type="Google" id="ProtNLM"/>
    </source>
</evidence>
<dbReference type="Pfam" id="PF01083">
    <property type="entry name" value="Cutinase"/>
    <property type="match status" value="1"/>
</dbReference>
<dbReference type="PANTHER" id="PTHR33630">
    <property type="entry name" value="CUTINASE RV1984C-RELATED-RELATED"/>
    <property type="match status" value="1"/>
</dbReference>
<dbReference type="PROSITE" id="PS00931">
    <property type="entry name" value="CUTINASE_2"/>
    <property type="match status" value="1"/>
</dbReference>
<comment type="similarity">
    <text evidence="2">Belongs to the cutinase family.</text>
</comment>
<sequence length="236" mass="24075">MGGGGLGGLGGLGGMGGGGGLGGQAGGTARGCHDYVIIESRGTTEPQGPSVGFRQMIQKTLSTLPNGASVATQYPATPDFAGSPPIGARWVLNYLRQGIASCPKQKYALLGYSQGAMASWQAAGNINKGDPLYNAIKAILLIGDPYRTPGLPGNVDGNGGKMTEAANGIGRMAFPSAKMLPWAQDGKVLDFCIMGDTICMGGGNIVPHLGYGGNAQVQNMAAQFLVQKLRGRDSSD</sequence>
<comment type="caution">
    <text evidence="8">The sequence shown here is derived from an EMBL/GenBank/DDBJ whole genome shotgun (WGS) entry which is preliminary data.</text>
</comment>
<dbReference type="EMBL" id="CAJHJF010006534">
    <property type="protein sequence ID" value="CAD6957153.1"/>
    <property type="molecule type" value="Genomic_DNA"/>
</dbReference>
<evidence type="ECO:0000256" key="6">
    <source>
        <dbReference type="ARBA" id="ARBA00022801"/>
    </source>
</evidence>
<gene>
    <name evidence="8" type="ORF">JKILLFL_G5461</name>
</gene>
<evidence type="ECO:0000256" key="5">
    <source>
        <dbReference type="ARBA" id="ARBA00022729"/>
    </source>
</evidence>
<accession>A0A9N8M561</accession>
<keyword evidence="5" id="KW-0732">Signal</keyword>
<dbReference type="Proteomes" id="UP000836404">
    <property type="component" value="Unassembled WGS sequence"/>
</dbReference>
<evidence type="ECO:0000256" key="4">
    <source>
        <dbReference type="ARBA" id="ARBA00022525"/>
    </source>
</evidence>
<dbReference type="SMART" id="SM01110">
    <property type="entry name" value="Cutinase"/>
    <property type="match status" value="1"/>
</dbReference>
<protein>
    <recommendedName>
        <fullName evidence="10">Cutinase</fullName>
    </recommendedName>
</protein>
<dbReference type="Gene3D" id="3.40.50.1820">
    <property type="entry name" value="alpha/beta hydrolase"/>
    <property type="match status" value="1"/>
</dbReference>
<keyword evidence="3" id="KW-0719">Serine esterase</keyword>
<keyword evidence="9" id="KW-1185">Reference proteome</keyword>
<dbReference type="AlphaFoldDB" id="A0A9N8M561"/>
<evidence type="ECO:0000256" key="2">
    <source>
        <dbReference type="ARBA" id="ARBA00007534"/>
    </source>
</evidence>
<dbReference type="GO" id="GO:0052689">
    <property type="term" value="F:carboxylic ester hydrolase activity"/>
    <property type="evidence" value="ECO:0007669"/>
    <property type="project" value="UniProtKB-KW"/>
</dbReference>
<proteinExistence type="inferred from homology"/>
<evidence type="ECO:0000313" key="9">
    <source>
        <dbReference type="Proteomes" id="UP000836404"/>
    </source>
</evidence>
<name>A0A9N8M561_9BASI</name>